<proteinExistence type="predicted"/>
<gene>
    <name evidence="3" type="ORF">GCM10011322_00320</name>
</gene>
<dbReference type="InterPro" id="IPR029058">
    <property type="entry name" value="AB_hydrolase_fold"/>
</dbReference>
<organism evidence="3 4">
    <name type="scientific">Salinarimonas ramus</name>
    <dbReference type="NCBI Taxonomy" id="690164"/>
    <lineage>
        <taxon>Bacteria</taxon>
        <taxon>Pseudomonadati</taxon>
        <taxon>Pseudomonadota</taxon>
        <taxon>Alphaproteobacteria</taxon>
        <taxon>Hyphomicrobiales</taxon>
        <taxon>Salinarimonadaceae</taxon>
        <taxon>Salinarimonas</taxon>
    </lineage>
</organism>
<evidence type="ECO:0000313" key="4">
    <source>
        <dbReference type="Proteomes" id="UP000600449"/>
    </source>
</evidence>
<dbReference type="Proteomes" id="UP000600449">
    <property type="component" value="Unassembled WGS sequence"/>
</dbReference>
<dbReference type="InterPro" id="IPR016986">
    <property type="entry name" value="UCP031982_abhydr"/>
</dbReference>
<evidence type="ECO:0000256" key="2">
    <source>
        <dbReference type="SAM" id="SignalP"/>
    </source>
</evidence>
<comment type="caution">
    <text evidence="3">The sequence shown here is derived from an EMBL/GenBank/DDBJ whole genome shotgun (WGS) entry which is preliminary data.</text>
</comment>
<keyword evidence="1 3" id="KW-0378">Hydrolase</keyword>
<dbReference type="EMBL" id="BMMF01000001">
    <property type="protein sequence ID" value="GGK17575.1"/>
    <property type="molecule type" value="Genomic_DNA"/>
</dbReference>
<dbReference type="PIRSF" id="PIRSF031982">
    <property type="entry name" value="UCP031982_abhydr"/>
    <property type="match status" value="1"/>
</dbReference>
<feature type="chain" id="PRO_5037126357" evidence="2">
    <location>
        <begin position="23"/>
        <end position="352"/>
    </location>
</feature>
<keyword evidence="2" id="KW-0732">Signal</keyword>
<dbReference type="PANTHER" id="PTHR22946">
    <property type="entry name" value="DIENELACTONE HYDROLASE DOMAIN-CONTAINING PROTEIN-RELATED"/>
    <property type="match status" value="1"/>
</dbReference>
<dbReference type="RefSeq" id="WP_188908217.1">
    <property type="nucleotide sequence ID" value="NZ_BMMF01000001.1"/>
</dbReference>
<accession>A0A917V194</accession>
<name>A0A917V194_9HYPH</name>
<feature type="signal peptide" evidence="2">
    <location>
        <begin position="1"/>
        <end position="22"/>
    </location>
</feature>
<sequence length="352" mass="35978">MTRSPLLLAALGATFAVHGAFASEPTIGTASFTAPAPHHGADLSGDVFYPAGDGGDVARVAENVVFHGFDARLGASPAEGRHPVVLLSHGIGGHVRSLAWLAAGLAERGAIVVGVGHPGSTFGDFEHERALDHWTRAQDLSAALDALLAHETFGPHVDSARIFAAGFSFGGFTALSLGGLRGDLAAYTAFCANAAPHVAHCRELREAGIDLTARAAAEWDASYADPRVVGVAAIDPGFHAGLTAVHAADLPENVVLIGLGDEGERLVATDFTPGGSGFSAAVPQARVHMIAPANHFSALPLCKPEGAALLAEEGDDPVCTDPPGTDRAAVHAAIIEAIATGFMLDESRPAMP</sequence>
<dbReference type="InterPro" id="IPR050261">
    <property type="entry name" value="FrsA_esterase"/>
</dbReference>
<dbReference type="PANTHER" id="PTHR22946:SF9">
    <property type="entry name" value="POLYKETIDE TRANSFERASE AF380"/>
    <property type="match status" value="1"/>
</dbReference>
<protein>
    <submittedName>
        <fullName evidence="3">Dienelactone hydrolase</fullName>
    </submittedName>
</protein>
<keyword evidence="4" id="KW-1185">Reference proteome</keyword>
<dbReference type="GO" id="GO:0052689">
    <property type="term" value="F:carboxylic ester hydrolase activity"/>
    <property type="evidence" value="ECO:0007669"/>
    <property type="project" value="UniProtKB-ARBA"/>
</dbReference>
<dbReference type="Gene3D" id="3.40.50.1820">
    <property type="entry name" value="alpha/beta hydrolase"/>
    <property type="match status" value="1"/>
</dbReference>
<evidence type="ECO:0000313" key="3">
    <source>
        <dbReference type="EMBL" id="GGK17575.1"/>
    </source>
</evidence>
<reference evidence="3 4" key="1">
    <citation type="journal article" date="2014" name="Int. J. Syst. Evol. Microbiol.">
        <title>Complete genome sequence of Corynebacterium casei LMG S-19264T (=DSM 44701T), isolated from a smear-ripened cheese.</title>
        <authorList>
            <consortium name="US DOE Joint Genome Institute (JGI-PGF)"/>
            <person name="Walter F."/>
            <person name="Albersmeier A."/>
            <person name="Kalinowski J."/>
            <person name="Ruckert C."/>
        </authorList>
    </citation>
    <scope>NUCLEOTIDE SEQUENCE [LARGE SCALE GENOMIC DNA]</scope>
    <source>
        <strain evidence="3 4">CGMCC 1.9161</strain>
    </source>
</reference>
<dbReference type="AlphaFoldDB" id="A0A917V194"/>
<dbReference type="SUPFAM" id="SSF53474">
    <property type="entry name" value="alpha/beta-Hydrolases"/>
    <property type="match status" value="1"/>
</dbReference>
<evidence type="ECO:0000256" key="1">
    <source>
        <dbReference type="ARBA" id="ARBA00022801"/>
    </source>
</evidence>